<gene>
    <name evidence="2" type="ORF">DdX_16544</name>
</gene>
<evidence type="ECO:0000256" key="1">
    <source>
        <dbReference type="SAM" id="SignalP"/>
    </source>
</evidence>
<evidence type="ECO:0000313" key="3">
    <source>
        <dbReference type="Proteomes" id="UP001201812"/>
    </source>
</evidence>
<protein>
    <submittedName>
        <fullName evidence="2">Uncharacterized protein</fullName>
    </submittedName>
</protein>
<dbReference type="Proteomes" id="UP001201812">
    <property type="component" value="Unassembled WGS sequence"/>
</dbReference>
<keyword evidence="1" id="KW-0732">Signal</keyword>
<accession>A0AAD4MQ88</accession>
<dbReference type="AlphaFoldDB" id="A0AAD4MQ88"/>
<sequence length="210" mass="23616">MNIILCVVTASILVNVAMSDTPKEKLKSIEEKFQVIKTALDALNMEVVVFSGSFLSNIGWALEAADTFNEALDALKVEWRNIDGIKNARRLATELSTMIENIGIYTKDARNPEKAKELQQSASRTVGELCTTLKSLQADLTIFRKSGDYYHERTDPEKKEEKLSDSLRTLIQEEVKKEVAKQTKSLMEKIASGHLETRVRNVAPSRSRLK</sequence>
<comment type="caution">
    <text evidence="2">The sequence shown here is derived from an EMBL/GenBank/DDBJ whole genome shotgun (WGS) entry which is preliminary data.</text>
</comment>
<dbReference type="EMBL" id="JAKKPZ010000136">
    <property type="protein sequence ID" value="KAI1700735.1"/>
    <property type="molecule type" value="Genomic_DNA"/>
</dbReference>
<feature type="chain" id="PRO_5042067278" evidence="1">
    <location>
        <begin position="20"/>
        <end position="210"/>
    </location>
</feature>
<feature type="signal peptide" evidence="1">
    <location>
        <begin position="1"/>
        <end position="19"/>
    </location>
</feature>
<evidence type="ECO:0000313" key="2">
    <source>
        <dbReference type="EMBL" id="KAI1700735.1"/>
    </source>
</evidence>
<name>A0AAD4MQ88_9BILA</name>
<keyword evidence="3" id="KW-1185">Reference proteome</keyword>
<organism evidence="2 3">
    <name type="scientific">Ditylenchus destructor</name>
    <dbReference type="NCBI Taxonomy" id="166010"/>
    <lineage>
        <taxon>Eukaryota</taxon>
        <taxon>Metazoa</taxon>
        <taxon>Ecdysozoa</taxon>
        <taxon>Nematoda</taxon>
        <taxon>Chromadorea</taxon>
        <taxon>Rhabditida</taxon>
        <taxon>Tylenchina</taxon>
        <taxon>Tylenchomorpha</taxon>
        <taxon>Sphaerularioidea</taxon>
        <taxon>Anguinidae</taxon>
        <taxon>Anguininae</taxon>
        <taxon>Ditylenchus</taxon>
    </lineage>
</organism>
<proteinExistence type="predicted"/>
<reference evidence="2" key="1">
    <citation type="submission" date="2022-01" db="EMBL/GenBank/DDBJ databases">
        <title>Genome Sequence Resource for Two Populations of Ditylenchus destructor, the Migratory Endoparasitic Phytonematode.</title>
        <authorList>
            <person name="Zhang H."/>
            <person name="Lin R."/>
            <person name="Xie B."/>
        </authorList>
    </citation>
    <scope>NUCLEOTIDE SEQUENCE</scope>
    <source>
        <strain evidence="2">BazhouSP</strain>
    </source>
</reference>